<proteinExistence type="predicted"/>
<dbReference type="Proteomes" id="UP000224080">
    <property type="component" value="Unassembled WGS sequence"/>
</dbReference>
<dbReference type="EMBL" id="PDNC01000018">
    <property type="protein sequence ID" value="PGH06864.1"/>
    <property type="molecule type" value="Genomic_DNA"/>
</dbReference>
<protein>
    <submittedName>
        <fullName evidence="2">Uncharacterized protein</fullName>
    </submittedName>
</protein>
<name>A0A2B7X5C9_9EURO</name>
<sequence>MSLSFLRDEIKFSLLCALFLESTQDIHPYGSANDEVITNILLFCVPIQYYNWNKYLWGIFERTVDLFTPYPTYREISANPSDRQNNKTPSSRSYKRAKMGVDVVAQYLCRHTEIVNVYPGVVKTLGGKPLMIGARCVECEERARASAKAREERDRRYKEREAKRGK</sequence>
<dbReference type="OrthoDB" id="10560920at2759"/>
<organism evidence="2 3">
    <name type="scientific">Blastomyces parvus</name>
    <dbReference type="NCBI Taxonomy" id="2060905"/>
    <lineage>
        <taxon>Eukaryota</taxon>
        <taxon>Fungi</taxon>
        <taxon>Dikarya</taxon>
        <taxon>Ascomycota</taxon>
        <taxon>Pezizomycotina</taxon>
        <taxon>Eurotiomycetes</taxon>
        <taxon>Eurotiomycetidae</taxon>
        <taxon>Onygenales</taxon>
        <taxon>Ajellomycetaceae</taxon>
        <taxon>Blastomyces</taxon>
    </lineage>
</organism>
<reference evidence="2 3" key="1">
    <citation type="submission" date="2017-10" db="EMBL/GenBank/DDBJ databases">
        <title>Comparative genomics in systemic dimorphic fungi from Ajellomycetaceae.</title>
        <authorList>
            <person name="Munoz J.F."/>
            <person name="Mcewen J.G."/>
            <person name="Clay O.K."/>
            <person name="Cuomo C.A."/>
        </authorList>
    </citation>
    <scope>NUCLEOTIDE SEQUENCE [LARGE SCALE GENOMIC DNA]</scope>
    <source>
        <strain evidence="2 3">UAMH130</strain>
    </source>
</reference>
<feature type="region of interest" description="Disordered" evidence="1">
    <location>
        <begin position="144"/>
        <end position="166"/>
    </location>
</feature>
<evidence type="ECO:0000313" key="3">
    <source>
        <dbReference type="Proteomes" id="UP000224080"/>
    </source>
</evidence>
<accession>A0A2B7X5C9</accession>
<evidence type="ECO:0000313" key="2">
    <source>
        <dbReference type="EMBL" id="PGH06864.1"/>
    </source>
</evidence>
<comment type="caution">
    <text evidence="2">The sequence shown here is derived from an EMBL/GenBank/DDBJ whole genome shotgun (WGS) entry which is preliminary data.</text>
</comment>
<keyword evidence="3" id="KW-1185">Reference proteome</keyword>
<gene>
    <name evidence="2" type="ORF">GX51_02109</name>
</gene>
<evidence type="ECO:0000256" key="1">
    <source>
        <dbReference type="SAM" id="MobiDB-lite"/>
    </source>
</evidence>
<dbReference type="AlphaFoldDB" id="A0A2B7X5C9"/>